<name>A0A8S4FRP2_PLUXY</name>
<evidence type="ECO:0000313" key="2">
    <source>
        <dbReference type="Proteomes" id="UP000653454"/>
    </source>
</evidence>
<reference evidence="1" key="1">
    <citation type="submission" date="2020-11" db="EMBL/GenBank/DDBJ databases">
        <authorList>
            <person name="Whiteford S."/>
        </authorList>
    </citation>
    <scope>NUCLEOTIDE SEQUENCE</scope>
</reference>
<proteinExistence type="predicted"/>
<sequence length="127" mass="14288">MSGLIKGPTQAPIAQQTKLGWVLSGNVRTFNCNVVINNLADIKKYWEIEDIQDKSSVSEADEKCEKFYQATTRRLESGRYEVAIPMKSGFEKQLGASQGKAIAQFKQIEQKLNKISRAIRCLQNIHA</sequence>
<dbReference type="PANTHER" id="PTHR47331:SF5">
    <property type="entry name" value="RIBONUCLEASE H"/>
    <property type="match status" value="1"/>
</dbReference>
<accession>A0A8S4FRP2</accession>
<comment type="caution">
    <text evidence="1">The sequence shown here is derived from an EMBL/GenBank/DDBJ whole genome shotgun (WGS) entry which is preliminary data.</text>
</comment>
<keyword evidence="2" id="KW-1185">Reference proteome</keyword>
<dbReference type="PANTHER" id="PTHR47331">
    <property type="entry name" value="PHD-TYPE DOMAIN-CONTAINING PROTEIN"/>
    <property type="match status" value="1"/>
</dbReference>
<organism evidence="1 2">
    <name type="scientific">Plutella xylostella</name>
    <name type="common">Diamondback moth</name>
    <name type="synonym">Plutella maculipennis</name>
    <dbReference type="NCBI Taxonomy" id="51655"/>
    <lineage>
        <taxon>Eukaryota</taxon>
        <taxon>Metazoa</taxon>
        <taxon>Ecdysozoa</taxon>
        <taxon>Arthropoda</taxon>
        <taxon>Hexapoda</taxon>
        <taxon>Insecta</taxon>
        <taxon>Pterygota</taxon>
        <taxon>Neoptera</taxon>
        <taxon>Endopterygota</taxon>
        <taxon>Lepidoptera</taxon>
        <taxon>Glossata</taxon>
        <taxon>Ditrysia</taxon>
        <taxon>Yponomeutoidea</taxon>
        <taxon>Plutellidae</taxon>
        <taxon>Plutella</taxon>
    </lineage>
</organism>
<dbReference type="Proteomes" id="UP000653454">
    <property type="component" value="Unassembled WGS sequence"/>
</dbReference>
<dbReference type="AlphaFoldDB" id="A0A8S4FRP2"/>
<dbReference type="EMBL" id="CAJHNJ030000039">
    <property type="protein sequence ID" value="CAG9129784.1"/>
    <property type="molecule type" value="Genomic_DNA"/>
</dbReference>
<gene>
    <name evidence="1" type="ORF">PLXY2_LOCUS9673</name>
</gene>
<evidence type="ECO:0000313" key="1">
    <source>
        <dbReference type="EMBL" id="CAG9129784.1"/>
    </source>
</evidence>
<protein>
    <submittedName>
        <fullName evidence="1">(diamondback moth) hypothetical protein</fullName>
    </submittedName>
</protein>